<protein>
    <submittedName>
        <fullName evidence="6">RTA1 like protein</fullName>
    </submittedName>
</protein>
<dbReference type="EMBL" id="KZ819677">
    <property type="protein sequence ID" value="PWN25143.1"/>
    <property type="molecule type" value="Genomic_DNA"/>
</dbReference>
<feature type="non-terminal residue" evidence="6">
    <location>
        <position position="1"/>
    </location>
</feature>
<organism evidence="6 7">
    <name type="scientific">Jaminaea rosea</name>
    <dbReference type="NCBI Taxonomy" id="1569628"/>
    <lineage>
        <taxon>Eukaryota</taxon>
        <taxon>Fungi</taxon>
        <taxon>Dikarya</taxon>
        <taxon>Basidiomycota</taxon>
        <taxon>Ustilaginomycotina</taxon>
        <taxon>Exobasidiomycetes</taxon>
        <taxon>Microstromatales</taxon>
        <taxon>Microstromatales incertae sedis</taxon>
        <taxon>Jaminaea</taxon>
    </lineage>
</organism>
<dbReference type="InterPro" id="IPR007568">
    <property type="entry name" value="RTA1"/>
</dbReference>
<accession>A0A316UMJ4</accession>
<dbReference type="Pfam" id="PF04479">
    <property type="entry name" value="RTA1"/>
    <property type="match status" value="1"/>
</dbReference>
<dbReference type="Proteomes" id="UP000245884">
    <property type="component" value="Unassembled WGS sequence"/>
</dbReference>
<reference evidence="6 7" key="1">
    <citation type="journal article" date="2018" name="Mol. Biol. Evol.">
        <title>Broad Genomic Sampling Reveals a Smut Pathogenic Ancestry of the Fungal Clade Ustilaginomycotina.</title>
        <authorList>
            <person name="Kijpornyongpan T."/>
            <person name="Mondo S.J."/>
            <person name="Barry K."/>
            <person name="Sandor L."/>
            <person name="Lee J."/>
            <person name="Lipzen A."/>
            <person name="Pangilinan J."/>
            <person name="LaButti K."/>
            <person name="Hainaut M."/>
            <person name="Henrissat B."/>
            <person name="Grigoriev I.V."/>
            <person name="Spatafora J.W."/>
            <person name="Aime M.C."/>
        </authorList>
    </citation>
    <scope>NUCLEOTIDE SEQUENCE [LARGE SCALE GENOMIC DNA]</scope>
    <source>
        <strain evidence="6 7">MCA 5214</strain>
    </source>
</reference>
<evidence type="ECO:0000256" key="5">
    <source>
        <dbReference type="SAM" id="Phobius"/>
    </source>
</evidence>
<gene>
    <name evidence="6" type="ORF">BDZ90DRAFT_211529</name>
</gene>
<feature type="transmembrane region" description="Helical" evidence="5">
    <location>
        <begin position="148"/>
        <end position="172"/>
    </location>
</feature>
<feature type="transmembrane region" description="Helical" evidence="5">
    <location>
        <begin position="12"/>
        <end position="30"/>
    </location>
</feature>
<keyword evidence="7" id="KW-1185">Reference proteome</keyword>
<dbReference type="PANTHER" id="PTHR31465">
    <property type="entry name" value="PROTEIN RTA1-RELATED"/>
    <property type="match status" value="1"/>
</dbReference>
<sequence>YGPYGYQPKLAPAVVFTVVYALLALVHLGLTVKSRQWWLIVLALGAGFETAGNALRIYGHFYATVTDPYIAMQVLVVVTPAFFAAIHFAILGKVLILFGRKFCFVPPKLIIPFFVTLDVASLAIQGGGSGIAATNEIRGRDPTSGANIVVGGLAVQLLGYCIFDFLAILFAFKAFPAGEPVAPPKLWNRKMKIGVIMAFISALLVLTRSCFRTGEMAEGWIGPVAQKEWLYYVFDATPVSAAVLILAIWHPSFYLP</sequence>
<feature type="transmembrane region" description="Helical" evidence="5">
    <location>
        <begin position="70"/>
        <end position="97"/>
    </location>
</feature>
<name>A0A316UMJ4_9BASI</name>
<comment type="subcellular location">
    <subcellularLocation>
        <location evidence="1">Membrane</location>
        <topology evidence="1">Multi-pass membrane protein</topology>
    </subcellularLocation>
</comment>
<dbReference type="STRING" id="1569628.A0A316UMJ4"/>
<dbReference type="OrthoDB" id="3358017at2759"/>
<feature type="transmembrane region" description="Helical" evidence="5">
    <location>
        <begin position="37"/>
        <end position="58"/>
    </location>
</feature>
<dbReference type="AlphaFoldDB" id="A0A316UMJ4"/>
<evidence type="ECO:0000256" key="2">
    <source>
        <dbReference type="ARBA" id="ARBA00022692"/>
    </source>
</evidence>
<keyword evidence="2 5" id="KW-0812">Transmembrane</keyword>
<feature type="transmembrane region" description="Helical" evidence="5">
    <location>
        <begin position="229"/>
        <end position="249"/>
    </location>
</feature>
<keyword evidence="3 5" id="KW-1133">Transmembrane helix</keyword>
<evidence type="ECO:0000256" key="3">
    <source>
        <dbReference type="ARBA" id="ARBA00022989"/>
    </source>
</evidence>
<evidence type="ECO:0000313" key="6">
    <source>
        <dbReference type="EMBL" id="PWN25143.1"/>
    </source>
</evidence>
<evidence type="ECO:0000256" key="4">
    <source>
        <dbReference type="ARBA" id="ARBA00023136"/>
    </source>
</evidence>
<feature type="transmembrane region" description="Helical" evidence="5">
    <location>
        <begin position="193"/>
        <end position="209"/>
    </location>
</feature>
<dbReference type="PANTHER" id="PTHR31465:SF1">
    <property type="entry name" value="PROTEIN RTA1-RELATED"/>
    <property type="match status" value="1"/>
</dbReference>
<feature type="non-terminal residue" evidence="6">
    <location>
        <position position="256"/>
    </location>
</feature>
<keyword evidence="4 5" id="KW-0472">Membrane</keyword>
<dbReference type="RefSeq" id="XP_025359755.1">
    <property type="nucleotide sequence ID" value="XM_025504114.1"/>
</dbReference>
<proteinExistence type="predicted"/>
<evidence type="ECO:0000313" key="7">
    <source>
        <dbReference type="Proteomes" id="UP000245884"/>
    </source>
</evidence>
<dbReference type="GO" id="GO:0016020">
    <property type="term" value="C:membrane"/>
    <property type="evidence" value="ECO:0007669"/>
    <property type="project" value="UniProtKB-SubCell"/>
</dbReference>
<evidence type="ECO:0000256" key="1">
    <source>
        <dbReference type="ARBA" id="ARBA00004141"/>
    </source>
</evidence>
<dbReference type="GeneID" id="37025937"/>